<dbReference type="Gene3D" id="3.40.190.10">
    <property type="entry name" value="Periplasmic binding protein-like II"/>
    <property type="match status" value="2"/>
</dbReference>
<reference evidence="3 4" key="1">
    <citation type="submission" date="2018-04" db="EMBL/GenBank/DDBJ databases">
        <title>Genomic Encyclopedia of Archaeal and Bacterial Type Strains, Phase II (KMG-II): from individual species to whole genera.</title>
        <authorList>
            <person name="Goeker M."/>
        </authorList>
    </citation>
    <scope>NUCLEOTIDE SEQUENCE [LARGE SCALE GENOMIC DNA]</scope>
    <source>
        <strain evidence="3 4">DSM 23382</strain>
    </source>
</reference>
<dbReference type="Pfam" id="PF09084">
    <property type="entry name" value="NMT1"/>
    <property type="match status" value="1"/>
</dbReference>
<keyword evidence="4" id="KW-1185">Reference proteome</keyword>
<name>A0A2T5VBC9_9HYPH</name>
<sequence>MKSRFLKSVLATAAILAATAGVASAADPVTFMIDWLPAGDKAPIYYGVQKGIFSDAGLDVTIAVGRGSSDVVTKLSTGAADVGSGGLSALLQAVATEKAPAKAVMTLYTKQPDAIFTTTDSGIEKLADVAGKKVATATFSSSNVVWPLVLEANGVDPSSVQLIKVDPGALAPMLATGQVDATINWMTVAPAFAGPMKEANKTFKALPWSEYGFDGYGLSIFTSDNMISERPEVLKRFLVAYKTATEMAIKDPEGAAAAVKVMVPEIDEATAAEQWKASIPLMVNDVSKKDGIGAFEPELLKATWSWVAKSQGLAADALDPESAVNRSFLK</sequence>
<dbReference type="GO" id="GO:0009228">
    <property type="term" value="P:thiamine biosynthetic process"/>
    <property type="evidence" value="ECO:0007669"/>
    <property type="project" value="InterPro"/>
</dbReference>
<dbReference type="SUPFAM" id="SSF53850">
    <property type="entry name" value="Periplasmic binding protein-like II"/>
    <property type="match status" value="1"/>
</dbReference>
<feature type="signal peptide" evidence="1">
    <location>
        <begin position="1"/>
        <end position="25"/>
    </location>
</feature>
<gene>
    <name evidence="3" type="ORF">C8N35_103245</name>
</gene>
<evidence type="ECO:0000259" key="2">
    <source>
        <dbReference type="Pfam" id="PF09084"/>
    </source>
</evidence>
<feature type="domain" description="SsuA/THI5-like" evidence="2">
    <location>
        <begin position="42"/>
        <end position="255"/>
    </location>
</feature>
<dbReference type="InterPro" id="IPR027939">
    <property type="entry name" value="NMT1/THI5"/>
</dbReference>
<evidence type="ECO:0000313" key="4">
    <source>
        <dbReference type="Proteomes" id="UP000244081"/>
    </source>
</evidence>
<dbReference type="AlphaFoldDB" id="A0A2T5VBC9"/>
<dbReference type="InterPro" id="IPR015168">
    <property type="entry name" value="SsuA/THI5"/>
</dbReference>
<feature type="chain" id="PRO_5015470614" evidence="1">
    <location>
        <begin position="26"/>
        <end position="330"/>
    </location>
</feature>
<evidence type="ECO:0000256" key="1">
    <source>
        <dbReference type="SAM" id="SignalP"/>
    </source>
</evidence>
<evidence type="ECO:0000313" key="3">
    <source>
        <dbReference type="EMBL" id="PTW61063.1"/>
    </source>
</evidence>
<dbReference type="RefSeq" id="WP_107989873.1">
    <property type="nucleotide sequence ID" value="NZ_QAYG01000003.1"/>
</dbReference>
<dbReference type="EMBL" id="QAYG01000003">
    <property type="protein sequence ID" value="PTW61063.1"/>
    <property type="molecule type" value="Genomic_DNA"/>
</dbReference>
<organism evidence="3 4">
    <name type="scientific">Breoghania corrubedonensis</name>
    <dbReference type="NCBI Taxonomy" id="665038"/>
    <lineage>
        <taxon>Bacteria</taxon>
        <taxon>Pseudomonadati</taxon>
        <taxon>Pseudomonadota</taxon>
        <taxon>Alphaproteobacteria</taxon>
        <taxon>Hyphomicrobiales</taxon>
        <taxon>Stappiaceae</taxon>
        <taxon>Breoghania</taxon>
    </lineage>
</organism>
<dbReference type="Proteomes" id="UP000244081">
    <property type="component" value="Unassembled WGS sequence"/>
</dbReference>
<keyword evidence="1" id="KW-0732">Signal</keyword>
<protein>
    <submittedName>
        <fullName evidence="3">NitT/TauT family transport system substrate-binding protein</fullName>
    </submittedName>
</protein>
<dbReference type="PANTHER" id="PTHR31528">
    <property type="entry name" value="4-AMINO-5-HYDROXYMETHYL-2-METHYLPYRIMIDINE PHOSPHATE SYNTHASE THI11-RELATED"/>
    <property type="match status" value="1"/>
</dbReference>
<proteinExistence type="predicted"/>
<dbReference type="PANTHER" id="PTHR31528:SF15">
    <property type="entry name" value="RIBOFLAVIN-BINDING PROTEIN RIBY"/>
    <property type="match status" value="1"/>
</dbReference>
<accession>A0A2T5VBC9</accession>
<dbReference type="OrthoDB" id="5372616at2"/>
<comment type="caution">
    <text evidence="3">The sequence shown here is derived from an EMBL/GenBank/DDBJ whole genome shotgun (WGS) entry which is preliminary data.</text>
</comment>